<dbReference type="PANTHER" id="PTHR35007:SF4">
    <property type="entry name" value="CONSERVED TRANSMEMBRANE PROTEIN-RELATED"/>
    <property type="match status" value="1"/>
</dbReference>
<name>A0A6J4HIU3_9ACTN</name>
<evidence type="ECO:0000313" key="8">
    <source>
        <dbReference type="EMBL" id="CAA9223726.1"/>
    </source>
</evidence>
<feature type="transmembrane region" description="Helical" evidence="6">
    <location>
        <begin position="227"/>
        <end position="248"/>
    </location>
</feature>
<feature type="transmembrane region" description="Helical" evidence="6">
    <location>
        <begin position="48"/>
        <end position="70"/>
    </location>
</feature>
<comment type="subcellular location">
    <subcellularLocation>
        <location evidence="1">Cell membrane</location>
        <topology evidence="1">Multi-pass membrane protein</topology>
    </subcellularLocation>
</comment>
<dbReference type="InterPro" id="IPR018076">
    <property type="entry name" value="T2SS_GspF_dom"/>
</dbReference>
<gene>
    <name evidence="8" type="ORF">AVDCRST_MAG41-636</name>
</gene>
<dbReference type="GO" id="GO:0005886">
    <property type="term" value="C:plasma membrane"/>
    <property type="evidence" value="ECO:0007669"/>
    <property type="project" value="UniProtKB-SubCell"/>
</dbReference>
<accession>A0A6J4HIU3</accession>
<proteinExistence type="predicted"/>
<keyword evidence="3 6" id="KW-0812">Transmembrane</keyword>
<dbReference type="PANTHER" id="PTHR35007">
    <property type="entry name" value="INTEGRAL MEMBRANE PROTEIN-RELATED"/>
    <property type="match status" value="1"/>
</dbReference>
<evidence type="ECO:0000256" key="1">
    <source>
        <dbReference type="ARBA" id="ARBA00004651"/>
    </source>
</evidence>
<keyword evidence="2" id="KW-1003">Cell membrane</keyword>
<sequence length="254" mass="25627">MTGGVPATLLALAIVLLRAPSPVAARLRMLHDRASARRFEWRWRPTTAVGVVAPAVLGAGVLAAWSIIAFGTTVPVLPAVAGAVAGATAASVLTAAARGRQRRRAAAALVESVGQLAADLRAGARPGDAVAALAEDPASIPAIRHRAVQAVWAVAATSGAPAASVLERVEHDLRARERHRREVAAQLAGARSTGGLLAILPIVGMGMGSAMGAEPLSMLLGRPAGQLALLAGVGLEAAGVLWTARIVAGAERAP</sequence>
<evidence type="ECO:0000259" key="7">
    <source>
        <dbReference type="Pfam" id="PF00482"/>
    </source>
</evidence>
<feature type="domain" description="Type II secretion system protein GspF" evidence="7">
    <location>
        <begin position="85"/>
        <end position="207"/>
    </location>
</feature>
<dbReference type="AlphaFoldDB" id="A0A6J4HIU3"/>
<evidence type="ECO:0000256" key="5">
    <source>
        <dbReference type="ARBA" id="ARBA00023136"/>
    </source>
</evidence>
<dbReference type="Pfam" id="PF00482">
    <property type="entry name" value="T2SSF"/>
    <property type="match status" value="1"/>
</dbReference>
<reference evidence="8" key="1">
    <citation type="submission" date="2020-02" db="EMBL/GenBank/DDBJ databases">
        <authorList>
            <person name="Meier V. D."/>
        </authorList>
    </citation>
    <scope>NUCLEOTIDE SEQUENCE</scope>
    <source>
        <strain evidence="8">AVDCRST_MAG41</strain>
    </source>
</reference>
<evidence type="ECO:0000256" key="2">
    <source>
        <dbReference type="ARBA" id="ARBA00022475"/>
    </source>
</evidence>
<evidence type="ECO:0000256" key="3">
    <source>
        <dbReference type="ARBA" id="ARBA00022692"/>
    </source>
</evidence>
<evidence type="ECO:0000256" key="6">
    <source>
        <dbReference type="SAM" id="Phobius"/>
    </source>
</evidence>
<feature type="transmembrane region" description="Helical" evidence="6">
    <location>
        <begin position="76"/>
        <end position="97"/>
    </location>
</feature>
<protein>
    <recommendedName>
        <fullName evidence="7">Type II secretion system protein GspF domain-containing protein</fullName>
    </recommendedName>
</protein>
<evidence type="ECO:0000256" key="4">
    <source>
        <dbReference type="ARBA" id="ARBA00022989"/>
    </source>
</evidence>
<dbReference type="EMBL" id="CADCTP010000063">
    <property type="protein sequence ID" value="CAA9223726.1"/>
    <property type="molecule type" value="Genomic_DNA"/>
</dbReference>
<feature type="transmembrane region" description="Helical" evidence="6">
    <location>
        <begin position="6"/>
        <end position="27"/>
    </location>
</feature>
<organism evidence="8">
    <name type="scientific">uncultured Mycobacteriales bacterium</name>
    <dbReference type="NCBI Taxonomy" id="581187"/>
    <lineage>
        <taxon>Bacteria</taxon>
        <taxon>Bacillati</taxon>
        <taxon>Actinomycetota</taxon>
        <taxon>Actinomycetes</taxon>
        <taxon>Mycobacteriales</taxon>
        <taxon>environmental samples</taxon>
    </lineage>
</organism>
<keyword evidence="4 6" id="KW-1133">Transmembrane helix</keyword>
<keyword evidence="5 6" id="KW-0472">Membrane</keyword>
<feature type="transmembrane region" description="Helical" evidence="6">
    <location>
        <begin position="183"/>
        <end position="207"/>
    </location>
</feature>